<dbReference type="InterPro" id="IPR027417">
    <property type="entry name" value="P-loop_NTPase"/>
</dbReference>
<proteinExistence type="predicted"/>
<feature type="compositionally biased region" description="Polar residues" evidence="1">
    <location>
        <begin position="37"/>
        <end position="48"/>
    </location>
</feature>
<sequence>MKEPDDRSLPMAVTGSEKSGVHNHDNCDAGHLPSPSNPTELNNNDAQQSALSSILTSLHEMQEKIESGFSSLAVSMGHLSRRVVDLEATLNEKTLRENLGIPPCSSHGGHSYTKQRRDYYFRKFMESMMELWSLQRQDYSAGNVVNVGDENMPNDYQIKTLLRDAEDCLRIVKEEEKRFKEEYEAYKFKNQQDCIVYRTLWFPQCMPVTEKLDFRRAEVSLGGGEIASFEKATIQYINQYFEENGVFRVPPFCFFTDKISISKKNTKRDLTLLSDEELRQLEGVLRKEQIDSFLAERNADRAVERVVNVLQQWAEKENDNMFIFTNYKYRDYLNKVKSIRVTDIKGDHDIMAISERHGVFFFQVKSCEPTENELNIHHKINFAFYQTMKDKFVFLQSNRDLSYVTSELPIYGFATLPNLTQDDVDKHFLCLYHMSSLLIETPVRSVDKFSKWIRRACSAARSTPLVPVFTHKQFREICGRYVGLASTVTVPTVSAGIHKTGQKLRLNFLTPVQRRVCDCKHNFVIISGDSGSGKSLILAAKTRQILREATAQKVKCHVNIVTCTDINDSLFCALKMSYQSSQQLEKYLRGENNITVSQFRLFHEEEEGPNFKVTPRLLVKMIQKLTVVKDGVQHHVLMDEVPFELLKQSQWHLDEVTYRVPPGSNVWLTVSTHTYRVDSSSARDPCWIKEDMPTKFHFEYLDFVKRVPMSLFKVIKEIQAITGDGHGGFSKCGHVIEGPKPLLYRLKQCTCQEEPMMDYMRCQCVDERVYETMKRVFRDLKKIDDKQDITIVVHHFAIHGTSFQDLKRLLNGTFAKMGISLVWSTVLFKSSDQVETGSLAASDKRALTLNGKISKRLAGSNNEKAKSVQHVAVSNTKHDFTLPSVSEDGDVQNRCHTEASVTKDCDDMKSDDVEGADVKDTESSEFKDFQHPIIVVDTRTFIGCEGKILISLDQCGMFQHFPSRGGVGWHRISLVRCVAQYIYVTWPEQEAAQNWRKYISEYEIDVFSRDNLTEEQLDFRKDQIRQGMEASYNQSCLEKLLAKNLVEEKCP</sequence>
<dbReference type="SUPFAM" id="SSF52540">
    <property type="entry name" value="P-loop containing nucleoside triphosphate hydrolases"/>
    <property type="match status" value="1"/>
</dbReference>
<dbReference type="InterPro" id="IPR025662">
    <property type="entry name" value="Sigma_54_int_dom_ATP-bd_1"/>
</dbReference>
<reference evidence="2" key="1">
    <citation type="submission" date="2021-10" db="EMBL/GenBank/DDBJ databases">
        <title>Tropical sea cucumber genome reveals ecological adaptation and Cuvierian tubules defense mechanism.</title>
        <authorList>
            <person name="Chen T."/>
        </authorList>
    </citation>
    <scope>NUCLEOTIDE SEQUENCE</scope>
    <source>
        <strain evidence="2">Nanhai2018</strain>
        <tissue evidence="2">Muscle</tissue>
    </source>
</reference>
<feature type="compositionally biased region" description="Basic and acidic residues" evidence="1">
    <location>
        <begin position="19"/>
        <end position="28"/>
    </location>
</feature>
<protein>
    <submittedName>
        <fullName evidence="2">Uncharacterized protein</fullName>
    </submittedName>
</protein>
<dbReference type="EMBL" id="JAIZAY010000007">
    <property type="protein sequence ID" value="KAJ8038325.1"/>
    <property type="molecule type" value="Genomic_DNA"/>
</dbReference>
<accession>A0A9Q1HA46</accession>
<gene>
    <name evidence="2" type="ORF">HOLleu_15713</name>
</gene>
<keyword evidence="3" id="KW-1185">Reference proteome</keyword>
<evidence type="ECO:0000313" key="2">
    <source>
        <dbReference type="EMBL" id="KAJ8038325.1"/>
    </source>
</evidence>
<evidence type="ECO:0000256" key="1">
    <source>
        <dbReference type="SAM" id="MobiDB-lite"/>
    </source>
</evidence>
<evidence type="ECO:0000313" key="3">
    <source>
        <dbReference type="Proteomes" id="UP001152320"/>
    </source>
</evidence>
<organism evidence="2 3">
    <name type="scientific">Holothuria leucospilota</name>
    <name type="common">Black long sea cucumber</name>
    <name type="synonym">Mertensiothuria leucospilota</name>
    <dbReference type="NCBI Taxonomy" id="206669"/>
    <lineage>
        <taxon>Eukaryota</taxon>
        <taxon>Metazoa</taxon>
        <taxon>Echinodermata</taxon>
        <taxon>Eleutherozoa</taxon>
        <taxon>Echinozoa</taxon>
        <taxon>Holothuroidea</taxon>
        <taxon>Aspidochirotacea</taxon>
        <taxon>Aspidochirotida</taxon>
        <taxon>Holothuriidae</taxon>
        <taxon>Holothuria</taxon>
    </lineage>
</organism>
<name>A0A9Q1HA46_HOLLE</name>
<comment type="caution">
    <text evidence="2">The sequence shown here is derived from an EMBL/GenBank/DDBJ whole genome shotgun (WGS) entry which is preliminary data.</text>
</comment>
<dbReference type="AlphaFoldDB" id="A0A9Q1HA46"/>
<dbReference type="OrthoDB" id="6052143at2759"/>
<feature type="region of interest" description="Disordered" evidence="1">
    <location>
        <begin position="1"/>
        <end position="48"/>
    </location>
</feature>
<dbReference type="Proteomes" id="UP001152320">
    <property type="component" value="Chromosome 7"/>
</dbReference>
<dbReference type="PROSITE" id="PS00675">
    <property type="entry name" value="SIGMA54_INTERACT_1"/>
    <property type="match status" value="1"/>
</dbReference>